<feature type="transmembrane region" description="Helical" evidence="7">
    <location>
        <begin position="166"/>
        <end position="187"/>
    </location>
</feature>
<dbReference type="VEuPathDB" id="FungiDB:ASPZODRAFT_136087"/>
<feature type="transmembrane region" description="Helical" evidence="7">
    <location>
        <begin position="288"/>
        <end position="311"/>
    </location>
</feature>
<dbReference type="EMBL" id="KV878351">
    <property type="protein sequence ID" value="OJJ43637.1"/>
    <property type="molecule type" value="Genomic_DNA"/>
</dbReference>
<dbReference type="GO" id="GO:0016020">
    <property type="term" value="C:membrane"/>
    <property type="evidence" value="ECO:0007669"/>
    <property type="project" value="UniProtKB-SubCell"/>
</dbReference>
<feature type="transmembrane region" description="Helical" evidence="7">
    <location>
        <begin position="326"/>
        <end position="347"/>
    </location>
</feature>
<reference evidence="10" key="1">
    <citation type="journal article" date="2017" name="Genome Biol.">
        <title>Comparative genomics reveals high biological diversity and specific adaptations in the industrially and medically important fungal genus Aspergillus.</title>
        <authorList>
            <person name="de Vries R.P."/>
            <person name="Riley R."/>
            <person name="Wiebenga A."/>
            <person name="Aguilar-Osorio G."/>
            <person name="Amillis S."/>
            <person name="Uchima C.A."/>
            <person name="Anderluh G."/>
            <person name="Asadollahi M."/>
            <person name="Askin M."/>
            <person name="Barry K."/>
            <person name="Battaglia E."/>
            <person name="Bayram O."/>
            <person name="Benocci T."/>
            <person name="Braus-Stromeyer S.A."/>
            <person name="Caldana C."/>
            <person name="Canovas D."/>
            <person name="Cerqueira G.C."/>
            <person name="Chen F."/>
            <person name="Chen W."/>
            <person name="Choi C."/>
            <person name="Clum A."/>
            <person name="Dos Santos R.A."/>
            <person name="Damasio A.R."/>
            <person name="Diallinas G."/>
            <person name="Emri T."/>
            <person name="Fekete E."/>
            <person name="Flipphi M."/>
            <person name="Freyberg S."/>
            <person name="Gallo A."/>
            <person name="Gournas C."/>
            <person name="Habgood R."/>
            <person name="Hainaut M."/>
            <person name="Harispe M.L."/>
            <person name="Henrissat B."/>
            <person name="Hilden K.S."/>
            <person name="Hope R."/>
            <person name="Hossain A."/>
            <person name="Karabika E."/>
            <person name="Karaffa L."/>
            <person name="Karanyi Z."/>
            <person name="Krasevec N."/>
            <person name="Kuo A."/>
            <person name="Kusch H."/>
            <person name="LaButti K."/>
            <person name="Lagendijk E.L."/>
            <person name="Lapidus A."/>
            <person name="Levasseur A."/>
            <person name="Lindquist E."/>
            <person name="Lipzen A."/>
            <person name="Logrieco A.F."/>
            <person name="MacCabe A."/>
            <person name="Maekelae M.R."/>
            <person name="Malavazi I."/>
            <person name="Melin P."/>
            <person name="Meyer V."/>
            <person name="Mielnichuk N."/>
            <person name="Miskei M."/>
            <person name="Molnar A.P."/>
            <person name="Mule G."/>
            <person name="Ngan C.Y."/>
            <person name="Orejas M."/>
            <person name="Orosz E."/>
            <person name="Ouedraogo J.P."/>
            <person name="Overkamp K.M."/>
            <person name="Park H.-S."/>
            <person name="Perrone G."/>
            <person name="Piumi F."/>
            <person name="Punt P.J."/>
            <person name="Ram A.F."/>
            <person name="Ramon A."/>
            <person name="Rauscher S."/>
            <person name="Record E."/>
            <person name="Riano-Pachon D.M."/>
            <person name="Robert V."/>
            <person name="Roehrig J."/>
            <person name="Ruller R."/>
            <person name="Salamov A."/>
            <person name="Salih N.S."/>
            <person name="Samson R.A."/>
            <person name="Sandor E."/>
            <person name="Sanguinetti M."/>
            <person name="Schuetze T."/>
            <person name="Sepcic K."/>
            <person name="Shelest E."/>
            <person name="Sherlock G."/>
            <person name="Sophianopoulou V."/>
            <person name="Squina F.M."/>
            <person name="Sun H."/>
            <person name="Susca A."/>
            <person name="Todd R.B."/>
            <person name="Tsang A."/>
            <person name="Unkles S.E."/>
            <person name="van de Wiele N."/>
            <person name="van Rossen-Uffink D."/>
            <person name="Oliveira J.V."/>
            <person name="Vesth T.C."/>
            <person name="Visser J."/>
            <person name="Yu J.-H."/>
            <person name="Zhou M."/>
            <person name="Andersen M.R."/>
            <person name="Archer D.B."/>
            <person name="Baker S.E."/>
            <person name="Benoit I."/>
            <person name="Brakhage A.A."/>
            <person name="Braus G.H."/>
            <person name="Fischer R."/>
            <person name="Frisvad J.C."/>
            <person name="Goldman G.H."/>
            <person name="Houbraken J."/>
            <person name="Oakley B."/>
            <person name="Pocsi I."/>
            <person name="Scazzocchio C."/>
            <person name="Seiboth B."/>
            <person name="vanKuyk P.A."/>
            <person name="Wortman J."/>
            <person name="Dyer P.S."/>
            <person name="Grigoriev I.V."/>
        </authorList>
    </citation>
    <scope>NUCLEOTIDE SEQUENCE [LARGE SCALE GENOMIC DNA]</scope>
    <source>
        <strain evidence="10">CBS 506.65</strain>
    </source>
</reference>
<evidence type="ECO:0000256" key="7">
    <source>
        <dbReference type="SAM" id="Phobius"/>
    </source>
</evidence>
<keyword evidence="10" id="KW-1185">Reference proteome</keyword>
<feature type="transmembrane region" description="Helical" evidence="7">
    <location>
        <begin position="36"/>
        <end position="57"/>
    </location>
</feature>
<evidence type="ECO:0000256" key="3">
    <source>
        <dbReference type="ARBA" id="ARBA00022448"/>
    </source>
</evidence>
<dbReference type="SUPFAM" id="SSF103473">
    <property type="entry name" value="MFS general substrate transporter"/>
    <property type="match status" value="1"/>
</dbReference>
<dbReference type="Gene3D" id="1.20.1250.20">
    <property type="entry name" value="MFS general substrate transporter like domains"/>
    <property type="match status" value="1"/>
</dbReference>
<keyword evidence="6 7" id="KW-0472">Membrane</keyword>
<dbReference type="PROSITE" id="PS50850">
    <property type="entry name" value="MFS"/>
    <property type="match status" value="1"/>
</dbReference>
<protein>
    <recommendedName>
        <fullName evidence="8">Major facilitator superfamily (MFS) profile domain-containing protein</fullName>
    </recommendedName>
</protein>
<feature type="transmembrane region" description="Helical" evidence="7">
    <location>
        <begin position="389"/>
        <end position="411"/>
    </location>
</feature>
<gene>
    <name evidence="9" type="ORF">ASPZODRAFT_136087</name>
</gene>
<dbReference type="PANTHER" id="PTHR48022:SF3">
    <property type="entry name" value="HEXOSE TRANSPORTER PROTEIN (AFU_ORTHOLOGUE AFUA_8G04480)-RELATED"/>
    <property type="match status" value="1"/>
</dbReference>
<evidence type="ECO:0000256" key="1">
    <source>
        <dbReference type="ARBA" id="ARBA00004141"/>
    </source>
</evidence>
<dbReference type="PROSITE" id="PS00217">
    <property type="entry name" value="SUGAR_TRANSPORT_2"/>
    <property type="match status" value="1"/>
</dbReference>
<evidence type="ECO:0000256" key="2">
    <source>
        <dbReference type="ARBA" id="ARBA00010992"/>
    </source>
</evidence>
<feature type="transmembrane region" description="Helical" evidence="7">
    <location>
        <begin position="423"/>
        <end position="442"/>
    </location>
</feature>
<feature type="domain" description="Major facilitator superfamily (MFS) profile" evidence="8">
    <location>
        <begin position="39"/>
        <end position="477"/>
    </location>
</feature>
<keyword evidence="5 7" id="KW-1133">Transmembrane helix</keyword>
<dbReference type="GO" id="GO:0005351">
    <property type="term" value="F:carbohydrate:proton symporter activity"/>
    <property type="evidence" value="ECO:0007669"/>
    <property type="project" value="TreeGrafter"/>
</dbReference>
<feature type="transmembrane region" description="Helical" evidence="7">
    <location>
        <begin position="454"/>
        <end position="473"/>
    </location>
</feature>
<evidence type="ECO:0000313" key="9">
    <source>
        <dbReference type="EMBL" id="OJJ43637.1"/>
    </source>
</evidence>
<keyword evidence="4 7" id="KW-0812">Transmembrane</keyword>
<dbReference type="InterPro" id="IPR005828">
    <property type="entry name" value="MFS_sugar_transport-like"/>
</dbReference>
<proteinExistence type="inferred from homology"/>
<dbReference type="FunFam" id="1.20.1250.20:FF:000134">
    <property type="entry name" value="MFS sugar transporter protein"/>
    <property type="match status" value="1"/>
</dbReference>
<evidence type="ECO:0000256" key="4">
    <source>
        <dbReference type="ARBA" id="ARBA00022692"/>
    </source>
</evidence>
<name>A0A1L9S905_9EURO</name>
<feature type="transmembrane region" description="Helical" evidence="7">
    <location>
        <begin position="77"/>
        <end position="95"/>
    </location>
</feature>
<evidence type="ECO:0000259" key="8">
    <source>
        <dbReference type="PROSITE" id="PS50850"/>
    </source>
</evidence>
<keyword evidence="3" id="KW-0813">Transport</keyword>
<dbReference type="GeneID" id="34610443"/>
<dbReference type="InterPro" id="IPR005829">
    <property type="entry name" value="Sugar_transporter_CS"/>
</dbReference>
<dbReference type="OrthoDB" id="6133115at2759"/>
<dbReference type="InterPro" id="IPR020846">
    <property type="entry name" value="MFS_dom"/>
</dbReference>
<feature type="transmembrane region" description="Helical" evidence="7">
    <location>
        <begin position="354"/>
        <end position="377"/>
    </location>
</feature>
<feature type="transmembrane region" description="Helical" evidence="7">
    <location>
        <begin position="199"/>
        <end position="217"/>
    </location>
</feature>
<evidence type="ECO:0000256" key="5">
    <source>
        <dbReference type="ARBA" id="ARBA00022989"/>
    </source>
</evidence>
<dbReference type="PANTHER" id="PTHR48022">
    <property type="entry name" value="PLASTIDIC GLUCOSE TRANSPORTER 4"/>
    <property type="match status" value="1"/>
</dbReference>
<sequence>MSDSKVEHGEHGNGQDELAAVLPENVSWTSPHLFKLNFCVISLILFSSTVGYDGSLVNGLEALDRWLEFMDNPSSTWLGFVNAIYWLGAMVSNLAAGSVTTRYGAKISIWMGIFFLTVGTIVQTVAPNDKAFIVARFLVGMALGWFTNGAPVLINEISYPSHRGIASALYMCGYYVGAIVSAWATFATRTYDDSWCWRLPSLLQLLCPLLAIPGLLLTPASPRWLISVGRIEEARQALANLHTQGDAQAPLITYEVNDIQATIAAEKEAQESSGYAEMLKTPGNRHRLFISITLGIYSQWVGNGVVSYYLAMVLDTIGITQTRDQLLISACLQIWNLIFAVVGASLVDKLGRRILFSASAGIMLTSYIIITGLSGSFARTGSGPVGTAVIPFLFIYFAGYDIALTPMLTAYPCEIWPFRLRSRGLTVTWAAAILGIFFNTFINPIALAAIGWKYYIVFVAVLLSYAIVTFMWYPETRGYSLEHMAVIFDGDGAAVATTQQTMKTVTDAILNEEEKKDGMGKAEETEHA</sequence>
<dbReference type="RefSeq" id="XP_022578147.1">
    <property type="nucleotide sequence ID" value="XM_022723978.1"/>
</dbReference>
<dbReference type="Proteomes" id="UP000184188">
    <property type="component" value="Unassembled WGS sequence"/>
</dbReference>
<evidence type="ECO:0000313" key="10">
    <source>
        <dbReference type="Proteomes" id="UP000184188"/>
    </source>
</evidence>
<accession>A0A1L9S905</accession>
<comment type="similarity">
    <text evidence="2">Belongs to the major facilitator superfamily. Sugar transporter (TC 2.A.1.1) family.</text>
</comment>
<organism evidence="9 10">
    <name type="scientific">Penicilliopsis zonata CBS 506.65</name>
    <dbReference type="NCBI Taxonomy" id="1073090"/>
    <lineage>
        <taxon>Eukaryota</taxon>
        <taxon>Fungi</taxon>
        <taxon>Dikarya</taxon>
        <taxon>Ascomycota</taxon>
        <taxon>Pezizomycotina</taxon>
        <taxon>Eurotiomycetes</taxon>
        <taxon>Eurotiomycetidae</taxon>
        <taxon>Eurotiales</taxon>
        <taxon>Aspergillaceae</taxon>
        <taxon>Penicilliopsis</taxon>
    </lineage>
</organism>
<dbReference type="InterPro" id="IPR036259">
    <property type="entry name" value="MFS_trans_sf"/>
</dbReference>
<evidence type="ECO:0000256" key="6">
    <source>
        <dbReference type="ARBA" id="ARBA00023136"/>
    </source>
</evidence>
<dbReference type="AlphaFoldDB" id="A0A1L9S905"/>
<feature type="transmembrane region" description="Helical" evidence="7">
    <location>
        <begin position="107"/>
        <end position="126"/>
    </location>
</feature>
<feature type="transmembrane region" description="Helical" evidence="7">
    <location>
        <begin position="132"/>
        <end position="154"/>
    </location>
</feature>
<dbReference type="Pfam" id="PF00083">
    <property type="entry name" value="Sugar_tr"/>
    <property type="match status" value="1"/>
</dbReference>
<comment type="subcellular location">
    <subcellularLocation>
        <location evidence="1">Membrane</location>
        <topology evidence="1">Multi-pass membrane protein</topology>
    </subcellularLocation>
</comment>
<dbReference type="InterPro" id="IPR050360">
    <property type="entry name" value="MFS_Sugar_Transporters"/>
</dbReference>